<accession>A0A8S9Z6Z6</accession>
<dbReference type="PROSITE" id="PS50222">
    <property type="entry name" value="EF_HAND_2"/>
    <property type="match status" value="2"/>
</dbReference>
<dbReference type="OrthoDB" id="26525at2759"/>
<gene>
    <name evidence="3" type="ORF">EG68_01477</name>
</gene>
<dbReference type="CDD" id="cd00051">
    <property type="entry name" value="EFh"/>
    <property type="match status" value="1"/>
</dbReference>
<dbReference type="AlphaFoldDB" id="A0A8S9Z6Z6"/>
<evidence type="ECO:0000256" key="1">
    <source>
        <dbReference type="ARBA" id="ARBA00022737"/>
    </source>
</evidence>
<dbReference type="InterPro" id="IPR050230">
    <property type="entry name" value="CALM/Myosin/TropC-like"/>
</dbReference>
<keyword evidence="4" id="KW-1185">Reference proteome</keyword>
<evidence type="ECO:0000313" key="3">
    <source>
        <dbReference type="EMBL" id="KAF7261306.1"/>
    </source>
</evidence>
<dbReference type="Proteomes" id="UP000822476">
    <property type="component" value="Unassembled WGS sequence"/>
</dbReference>
<dbReference type="InterPro" id="IPR002048">
    <property type="entry name" value="EF_hand_dom"/>
</dbReference>
<proteinExistence type="predicted"/>
<feature type="domain" description="EF-hand" evidence="2">
    <location>
        <begin position="92"/>
        <end position="127"/>
    </location>
</feature>
<dbReference type="EMBL" id="JTDE01000421">
    <property type="protein sequence ID" value="KAF7261306.1"/>
    <property type="molecule type" value="Genomic_DNA"/>
</dbReference>
<dbReference type="GO" id="GO:0005509">
    <property type="term" value="F:calcium ion binding"/>
    <property type="evidence" value="ECO:0007669"/>
    <property type="project" value="InterPro"/>
</dbReference>
<dbReference type="InterPro" id="IPR011992">
    <property type="entry name" value="EF-hand-dom_pair"/>
</dbReference>
<dbReference type="PANTHER" id="PTHR23048">
    <property type="entry name" value="MYOSIN LIGHT CHAIN 1, 3"/>
    <property type="match status" value="1"/>
</dbReference>
<organism evidence="3 4">
    <name type="scientific">Paragonimus skrjabini miyazakii</name>
    <dbReference type="NCBI Taxonomy" id="59628"/>
    <lineage>
        <taxon>Eukaryota</taxon>
        <taxon>Metazoa</taxon>
        <taxon>Spiralia</taxon>
        <taxon>Lophotrochozoa</taxon>
        <taxon>Platyhelminthes</taxon>
        <taxon>Trematoda</taxon>
        <taxon>Digenea</taxon>
        <taxon>Plagiorchiida</taxon>
        <taxon>Troglotremata</taxon>
        <taxon>Troglotrematidae</taxon>
        <taxon>Paragonimus</taxon>
    </lineage>
</organism>
<sequence length="160" mass="18689">MGKNCYEKFSSVPQPVQYAMLVKAQLQEQFDAADKESSGRVPITKVVEILRNFGFTNMQATRYVEPYSRHEDSCMSRAEFMLLVRYMQPNMLCEAELRKKISEEDKSNTGKITAKQLKELLKGCTTRLRPEQLENWLKTNQDKDGIVNYEEFFKSTRKQL</sequence>
<evidence type="ECO:0000313" key="4">
    <source>
        <dbReference type="Proteomes" id="UP000822476"/>
    </source>
</evidence>
<name>A0A8S9Z6Z6_9TREM</name>
<feature type="domain" description="EF-hand" evidence="2">
    <location>
        <begin position="21"/>
        <end position="56"/>
    </location>
</feature>
<dbReference type="GO" id="GO:0016460">
    <property type="term" value="C:myosin II complex"/>
    <property type="evidence" value="ECO:0007669"/>
    <property type="project" value="TreeGrafter"/>
</dbReference>
<protein>
    <recommendedName>
        <fullName evidence="2">EF-hand domain-containing protein</fullName>
    </recommendedName>
</protein>
<dbReference type="Gene3D" id="1.10.238.10">
    <property type="entry name" value="EF-hand"/>
    <property type="match status" value="2"/>
</dbReference>
<comment type="caution">
    <text evidence="3">The sequence shown here is derived from an EMBL/GenBank/DDBJ whole genome shotgun (WGS) entry which is preliminary data.</text>
</comment>
<evidence type="ECO:0000259" key="2">
    <source>
        <dbReference type="PROSITE" id="PS50222"/>
    </source>
</evidence>
<dbReference type="PANTHER" id="PTHR23048:SF0">
    <property type="entry name" value="CALMODULIN LIKE 3"/>
    <property type="match status" value="1"/>
</dbReference>
<dbReference type="SUPFAM" id="SSF47473">
    <property type="entry name" value="EF-hand"/>
    <property type="match status" value="1"/>
</dbReference>
<reference evidence="3" key="1">
    <citation type="submission" date="2019-07" db="EMBL/GenBank/DDBJ databases">
        <title>Annotation for the trematode Paragonimus miyazaki's.</title>
        <authorList>
            <person name="Choi Y.-J."/>
        </authorList>
    </citation>
    <scope>NUCLEOTIDE SEQUENCE</scope>
    <source>
        <strain evidence="3">Japan</strain>
    </source>
</reference>
<keyword evidence="1" id="KW-0677">Repeat</keyword>